<reference evidence="6" key="2">
    <citation type="submission" date="2020-08" db="EMBL/GenBank/DDBJ databases">
        <title>Plant Genome Project.</title>
        <authorList>
            <person name="Zhang R.-G."/>
        </authorList>
    </citation>
    <scope>NUCLEOTIDE SEQUENCE</scope>
    <source>
        <strain evidence="6">Huo1</strain>
        <tissue evidence="6">Leaf</tissue>
    </source>
</reference>
<dbReference type="Gene3D" id="1.20.1280.50">
    <property type="match status" value="1"/>
</dbReference>
<dbReference type="SMART" id="SM00915">
    <property type="entry name" value="Jacalin"/>
    <property type="match status" value="1"/>
</dbReference>
<dbReference type="InterPro" id="IPR053772">
    <property type="entry name" value="At1g61320/At1g61330-like"/>
</dbReference>
<dbReference type="Pfam" id="PF01419">
    <property type="entry name" value="Jacalin"/>
    <property type="match status" value="1"/>
</dbReference>
<dbReference type="InterPro" id="IPR055357">
    <property type="entry name" value="LRR_At1g61320_AtMIF1"/>
</dbReference>
<dbReference type="SUPFAM" id="SSF81383">
    <property type="entry name" value="F-box domain"/>
    <property type="match status" value="1"/>
</dbReference>
<feature type="compositionally biased region" description="Basic and acidic residues" evidence="3">
    <location>
        <begin position="32"/>
        <end position="48"/>
    </location>
</feature>
<evidence type="ECO:0000259" key="5">
    <source>
        <dbReference type="PROSITE" id="PS51752"/>
    </source>
</evidence>
<dbReference type="GO" id="GO:0030246">
    <property type="term" value="F:carbohydrate binding"/>
    <property type="evidence" value="ECO:0007669"/>
    <property type="project" value="UniProtKB-KW"/>
</dbReference>
<dbReference type="InterPro" id="IPR036404">
    <property type="entry name" value="Jacalin-like_lectin_dom_sf"/>
</dbReference>
<feature type="region of interest" description="Disordered" evidence="3">
    <location>
        <begin position="734"/>
        <end position="765"/>
    </location>
</feature>
<dbReference type="PROSITE" id="PS51752">
    <property type="entry name" value="JACALIN_LECTIN"/>
    <property type="match status" value="1"/>
</dbReference>
<dbReference type="PANTHER" id="PTHR34145:SF28">
    <property type="entry name" value="F-BOX DOMAIN-CONTAINING PROTEIN"/>
    <property type="match status" value="1"/>
</dbReference>
<comment type="caution">
    <text evidence="6">The sequence shown here is derived from an EMBL/GenBank/DDBJ whole genome shotgun (WGS) entry which is preliminary data.</text>
</comment>
<dbReference type="CDD" id="cd09612">
    <property type="entry name" value="Jacalin"/>
    <property type="match status" value="1"/>
</dbReference>
<evidence type="ECO:0000256" key="2">
    <source>
        <dbReference type="ARBA" id="ARBA00022734"/>
    </source>
</evidence>
<dbReference type="EMBL" id="PNBA02000020">
    <property type="protein sequence ID" value="KAG6388524.1"/>
    <property type="molecule type" value="Genomic_DNA"/>
</dbReference>
<keyword evidence="2" id="KW-0430">Lectin</keyword>
<organism evidence="6">
    <name type="scientific">Salvia splendens</name>
    <name type="common">Scarlet sage</name>
    <dbReference type="NCBI Taxonomy" id="180675"/>
    <lineage>
        <taxon>Eukaryota</taxon>
        <taxon>Viridiplantae</taxon>
        <taxon>Streptophyta</taxon>
        <taxon>Embryophyta</taxon>
        <taxon>Tracheophyta</taxon>
        <taxon>Spermatophyta</taxon>
        <taxon>Magnoliopsida</taxon>
        <taxon>eudicotyledons</taxon>
        <taxon>Gunneridae</taxon>
        <taxon>Pentapetalae</taxon>
        <taxon>asterids</taxon>
        <taxon>lamiids</taxon>
        <taxon>Lamiales</taxon>
        <taxon>Lamiaceae</taxon>
        <taxon>Nepetoideae</taxon>
        <taxon>Mentheae</taxon>
        <taxon>Salviinae</taxon>
        <taxon>Salvia</taxon>
        <taxon>Salvia subgen. Calosphace</taxon>
        <taxon>core Calosphace</taxon>
    </lineage>
</organism>
<dbReference type="Pfam" id="PF24758">
    <property type="entry name" value="LRR_At5g56370"/>
    <property type="match status" value="1"/>
</dbReference>
<dbReference type="Gene3D" id="3.80.10.10">
    <property type="entry name" value="Ribonuclease Inhibitor"/>
    <property type="match status" value="1"/>
</dbReference>
<evidence type="ECO:0008006" key="8">
    <source>
        <dbReference type="Google" id="ProtNLM"/>
    </source>
</evidence>
<reference evidence="6" key="1">
    <citation type="submission" date="2018-01" db="EMBL/GenBank/DDBJ databases">
        <authorList>
            <person name="Mao J.F."/>
        </authorList>
    </citation>
    <scope>NUCLEOTIDE SEQUENCE</scope>
    <source>
        <strain evidence="6">Huo1</strain>
        <tissue evidence="6">Leaf</tissue>
    </source>
</reference>
<gene>
    <name evidence="6" type="ORF">SASPL_149952</name>
</gene>
<dbReference type="SUPFAM" id="SSF51101">
    <property type="entry name" value="Mannose-binding lectins"/>
    <property type="match status" value="1"/>
</dbReference>
<evidence type="ECO:0000313" key="7">
    <source>
        <dbReference type="Proteomes" id="UP000298416"/>
    </source>
</evidence>
<evidence type="ECO:0000259" key="4">
    <source>
        <dbReference type="PROSITE" id="PS50181"/>
    </source>
</evidence>
<dbReference type="InterPro" id="IPR032675">
    <property type="entry name" value="LRR_dom_sf"/>
</dbReference>
<feature type="domain" description="Jacalin-type lectin" evidence="5">
    <location>
        <begin position="561"/>
        <end position="703"/>
    </location>
</feature>
<dbReference type="FunFam" id="2.100.10.30:FF:000001">
    <property type="entry name" value="Jacalin-related lectin 33"/>
    <property type="match status" value="1"/>
</dbReference>
<dbReference type="AlphaFoldDB" id="A0A8X8W6C5"/>
<evidence type="ECO:0000256" key="1">
    <source>
        <dbReference type="ARBA" id="ARBA00006568"/>
    </source>
</evidence>
<sequence>MLFHSRHPRVSDDRELGKKKKTRKRQRNMDSISDKAGKRRKVAGEDQVSDRISELPESIAHHILNFLRCPKDVARITVLSKNWKRVFDSYQSFHFDHRWFKTQREIGIFERKRREDWDSFKGFVTNALATRLDRLECVDKFRLFANDIDPFMQQPVQSMAEWIRAAIAKNVKELEVCAGTYHEMPIGLAKSSSITFLKLTGSSLYGLASLKMCNLKGILIREAVYLDAKLVKKLEENCPLLEDLRIVGCSHLHYLQISSLVKLKRVEVHNCPLTKRIEITAPNLETFWFHGQNNFKYKIRLNCTEKLRNLTLMGSGMTDSAFENHISMSPLLEKLELRNCTRIEKIRMCSQTLKSLTLIKCYMLNEVDVIAPYLHSFEYQGQGRFFPLLNAPRLSHVKLSPSSCNKRPDDSCDRFSWDLDGSKAGLKLIIYTKKTMKIFEEARKKDLWQAKASRIELIASASKVVKNVDNWLREIHGKSLALVSSAEGELLELINTLIMDREDSPSCCGFYSNKCWRHYIEDVKVSSKECVRRKTLYDFTWTPKIKKSRQGEKDEASDGKEIVVGPWGGNGGSNWDDGSFNGVREIKLMYGRCIDSIRVVYDRNGRPIAAEKRGGSGGTKTAEVKLQFPEEYLTAVWGHYAPVVHGGSPVIRSLTFRTNRRTLGAFGVEEGTPFSLPMEGGQIVGFKGKCGWYVDAIGFHIAKVKTAKAVPRAQPSLFRRLTSSVSFAPLTLRDGDEARARSTKPAPLTLRDGDEARARSTKPPA</sequence>
<evidence type="ECO:0000313" key="6">
    <source>
        <dbReference type="EMBL" id="KAG6388524.1"/>
    </source>
</evidence>
<dbReference type="PANTHER" id="PTHR34145">
    <property type="entry name" value="OS02G0105600 PROTEIN"/>
    <property type="match status" value="1"/>
</dbReference>
<name>A0A8X8W6C5_SALSN</name>
<proteinExistence type="inferred from homology"/>
<dbReference type="InterPro" id="IPR036047">
    <property type="entry name" value="F-box-like_dom_sf"/>
</dbReference>
<dbReference type="SUPFAM" id="SSF52058">
    <property type="entry name" value="L domain-like"/>
    <property type="match status" value="1"/>
</dbReference>
<dbReference type="Proteomes" id="UP000298416">
    <property type="component" value="Unassembled WGS sequence"/>
</dbReference>
<feature type="region of interest" description="Disordered" evidence="3">
    <location>
        <begin position="1"/>
        <end position="48"/>
    </location>
</feature>
<dbReference type="Pfam" id="PF23622">
    <property type="entry name" value="LRR_At1g61320_AtMIF1"/>
    <property type="match status" value="1"/>
</dbReference>
<dbReference type="InterPro" id="IPR001810">
    <property type="entry name" value="F-box_dom"/>
</dbReference>
<accession>A0A8X8W6C5</accession>
<feature type="compositionally biased region" description="Basic residues" evidence="3">
    <location>
        <begin position="17"/>
        <end position="26"/>
    </location>
</feature>
<protein>
    <recommendedName>
        <fullName evidence="8">Jacalin-type lectin domain-containing protein</fullName>
    </recommendedName>
</protein>
<dbReference type="Gene3D" id="2.100.10.30">
    <property type="entry name" value="Jacalin-like lectin domain"/>
    <property type="match status" value="1"/>
</dbReference>
<dbReference type="InterPro" id="IPR055411">
    <property type="entry name" value="LRR_FXL15/At3g58940/PEG3-like"/>
</dbReference>
<keyword evidence="7" id="KW-1185">Reference proteome</keyword>
<dbReference type="PROSITE" id="PS50181">
    <property type="entry name" value="FBOX"/>
    <property type="match status" value="1"/>
</dbReference>
<dbReference type="InterPro" id="IPR001229">
    <property type="entry name" value="Jacalin-like_lectin_dom"/>
</dbReference>
<feature type="domain" description="F-box" evidence="4">
    <location>
        <begin position="49"/>
        <end position="102"/>
    </location>
</feature>
<evidence type="ECO:0000256" key="3">
    <source>
        <dbReference type="SAM" id="MobiDB-lite"/>
    </source>
</evidence>
<comment type="similarity">
    <text evidence="1">Belongs to the jacalin lectin family.</text>
</comment>
<dbReference type="InterPro" id="IPR033734">
    <property type="entry name" value="Jacalin-like_lectin_dom_plant"/>
</dbReference>